<dbReference type="AlphaFoldDB" id="A0A916TCZ3"/>
<gene>
    <name evidence="2" type="ORF">GCM10011492_33810</name>
</gene>
<dbReference type="InterPro" id="IPR029447">
    <property type="entry name" value="DUF4439"/>
</dbReference>
<dbReference type="InterPro" id="IPR009078">
    <property type="entry name" value="Ferritin-like_SF"/>
</dbReference>
<dbReference type="PROSITE" id="PS51257">
    <property type="entry name" value="PROKAR_LIPOPROTEIN"/>
    <property type="match status" value="1"/>
</dbReference>
<dbReference type="InterPro" id="IPR012347">
    <property type="entry name" value="Ferritin-like"/>
</dbReference>
<dbReference type="SUPFAM" id="SSF47240">
    <property type="entry name" value="Ferritin-like"/>
    <property type="match status" value="1"/>
</dbReference>
<accession>A0A916TCZ3</accession>
<protein>
    <recommendedName>
        <fullName evidence="1">DUF4439 domain-containing protein</fullName>
    </recommendedName>
</protein>
<dbReference type="EMBL" id="BMHI01000005">
    <property type="protein sequence ID" value="GGB40248.1"/>
    <property type="molecule type" value="Genomic_DNA"/>
</dbReference>
<dbReference type="RefSeq" id="WP_188838196.1">
    <property type="nucleotide sequence ID" value="NZ_BMHI01000005.1"/>
</dbReference>
<dbReference type="Gene3D" id="1.20.1260.10">
    <property type="match status" value="1"/>
</dbReference>
<proteinExistence type="predicted"/>
<reference evidence="2" key="2">
    <citation type="submission" date="2020-09" db="EMBL/GenBank/DDBJ databases">
        <authorList>
            <person name="Sun Q."/>
            <person name="Zhou Y."/>
        </authorList>
    </citation>
    <scope>NUCLEOTIDE SEQUENCE</scope>
    <source>
        <strain evidence="2">CGMCC 1.15085</strain>
    </source>
</reference>
<dbReference type="Proteomes" id="UP000636793">
    <property type="component" value="Unassembled WGS sequence"/>
</dbReference>
<keyword evidence="3" id="KW-1185">Reference proteome</keyword>
<evidence type="ECO:0000313" key="2">
    <source>
        <dbReference type="EMBL" id="GGB40248.1"/>
    </source>
</evidence>
<dbReference type="Pfam" id="PF14530">
    <property type="entry name" value="DUF4439"/>
    <property type="match status" value="1"/>
</dbReference>
<evidence type="ECO:0000259" key="1">
    <source>
        <dbReference type="Pfam" id="PF14530"/>
    </source>
</evidence>
<evidence type="ECO:0000313" key="3">
    <source>
        <dbReference type="Proteomes" id="UP000636793"/>
    </source>
</evidence>
<reference evidence="2" key="1">
    <citation type="journal article" date="2014" name="Int. J. Syst. Evol. Microbiol.">
        <title>Complete genome sequence of Corynebacterium casei LMG S-19264T (=DSM 44701T), isolated from a smear-ripened cheese.</title>
        <authorList>
            <consortium name="US DOE Joint Genome Institute (JGI-PGF)"/>
            <person name="Walter F."/>
            <person name="Albersmeier A."/>
            <person name="Kalinowski J."/>
            <person name="Ruckert C."/>
        </authorList>
    </citation>
    <scope>NUCLEOTIDE SEQUENCE</scope>
    <source>
        <strain evidence="2">CGMCC 1.15085</strain>
    </source>
</reference>
<feature type="domain" description="DUF4439" evidence="1">
    <location>
        <begin position="187"/>
        <end position="304"/>
    </location>
</feature>
<sequence>MPNAEDRATLRRRAVITAALAGSVATLSGCGIRLEGDAPHIPGIKKQEPPVDQKPLERLFFMLRKTATATTDAPESDPWAAELRAMHLAQAKRLTEVMSTQGMKVPNYHYSSTGAHGDLVDYRSAERINARQIGSLAGLTARNLPMAAAVAVTQNAAAHVLGGYVEPSGGTTPEAEQVRAILPSLRSAIYAFEVIIAKTAMNERKTAEATLTPLRATRATWEASLGKDVPPSPDGFTLPVQPTTDARRRALAQRVLTDLISACADQVAATRGDRGAFIGLTTLWADATAQSWRWGAKPAPFPGLK</sequence>
<comment type="caution">
    <text evidence="2">The sequence shown here is derived from an EMBL/GenBank/DDBJ whole genome shotgun (WGS) entry which is preliminary data.</text>
</comment>
<organism evidence="2 3">
    <name type="scientific">Flexivirga endophytica</name>
    <dbReference type="NCBI Taxonomy" id="1849103"/>
    <lineage>
        <taxon>Bacteria</taxon>
        <taxon>Bacillati</taxon>
        <taxon>Actinomycetota</taxon>
        <taxon>Actinomycetes</taxon>
        <taxon>Micrococcales</taxon>
        <taxon>Dermacoccaceae</taxon>
        <taxon>Flexivirga</taxon>
    </lineage>
</organism>
<name>A0A916TCZ3_9MICO</name>